<gene>
    <name evidence="2" type="ORF">E6H00_05020</name>
</gene>
<keyword evidence="1" id="KW-1133">Transmembrane helix</keyword>
<reference evidence="2 3" key="1">
    <citation type="journal article" date="2019" name="Nat. Microbiol.">
        <title>Mediterranean grassland soil C-N compound turnover is dependent on rainfall and depth, and is mediated by genomically divergent microorganisms.</title>
        <authorList>
            <person name="Diamond S."/>
            <person name="Andeer P.F."/>
            <person name="Li Z."/>
            <person name="Crits-Christoph A."/>
            <person name="Burstein D."/>
            <person name="Anantharaman K."/>
            <person name="Lane K.R."/>
            <person name="Thomas B.C."/>
            <person name="Pan C."/>
            <person name="Northen T.R."/>
            <person name="Banfield J.F."/>
        </authorList>
    </citation>
    <scope>NUCLEOTIDE SEQUENCE [LARGE SCALE GENOMIC DNA]</scope>
    <source>
        <strain evidence="2">NP_3</strain>
    </source>
</reference>
<feature type="transmembrane region" description="Helical" evidence="1">
    <location>
        <begin position="75"/>
        <end position="98"/>
    </location>
</feature>
<keyword evidence="1" id="KW-0812">Transmembrane</keyword>
<dbReference type="AlphaFoldDB" id="A0A537K5N5"/>
<protein>
    <submittedName>
        <fullName evidence="2">Uncharacterized protein</fullName>
    </submittedName>
</protein>
<name>A0A537K5N5_9BACT</name>
<evidence type="ECO:0000256" key="1">
    <source>
        <dbReference type="SAM" id="Phobius"/>
    </source>
</evidence>
<dbReference type="EMBL" id="VBAK01000105">
    <property type="protein sequence ID" value="TMI91050.1"/>
    <property type="molecule type" value="Genomic_DNA"/>
</dbReference>
<comment type="caution">
    <text evidence="2">The sequence shown here is derived from an EMBL/GenBank/DDBJ whole genome shotgun (WGS) entry which is preliminary data.</text>
</comment>
<dbReference type="Proteomes" id="UP000318509">
    <property type="component" value="Unassembled WGS sequence"/>
</dbReference>
<proteinExistence type="predicted"/>
<keyword evidence="1" id="KW-0472">Membrane</keyword>
<accession>A0A537K5N5</accession>
<evidence type="ECO:0000313" key="2">
    <source>
        <dbReference type="EMBL" id="TMI91050.1"/>
    </source>
</evidence>
<feature type="transmembrane region" description="Helical" evidence="1">
    <location>
        <begin position="12"/>
        <end position="32"/>
    </location>
</feature>
<sequence>MRYFLTGARHLIGYSVCLAFITLTLTFSGPFIDVVRSSDTHVTTLIGALGFDPNIGWLTRVTINVFGISFTPALVVGHVLGIVISPIGLVAFMLYFIFRRAFPD</sequence>
<evidence type="ECO:0000313" key="3">
    <source>
        <dbReference type="Proteomes" id="UP000318509"/>
    </source>
</evidence>
<organism evidence="2 3">
    <name type="scientific">Candidatus Segetimicrobium genomatis</name>
    <dbReference type="NCBI Taxonomy" id="2569760"/>
    <lineage>
        <taxon>Bacteria</taxon>
        <taxon>Bacillati</taxon>
        <taxon>Candidatus Sysuimicrobiota</taxon>
        <taxon>Candidatus Sysuimicrobiia</taxon>
        <taxon>Candidatus Sysuimicrobiales</taxon>
        <taxon>Candidatus Segetimicrobiaceae</taxon>
        <taxon>Candidatus Segetimicrobium</taxon>
    </lineage>
</organism>